<dbReference type="Pfam" id="PF02769">
    <property type="entry name" value="AIRS_C"/>
    <property type="match status" value="1"/>
</dbReference>
<feature type="domain" description="FAD/NAD(P)-binding" evidence="8">
    <location>
        <begin position="4"/>
        <end position="285"/>
    </location>
</feature>
<dbReference type="SUPFAM" id="SSF56042">
    <property type="entry name" value="PurM C-terminal domain-like"/>
    <property type="match status" value="1"/>
</dbReference>
<evidence type="ECO:0000259" key="7">
    <source>
        <dbReference type="Pfam" id="PF02769"/>
    </source>
</evidence>
<gene>
    <name evidence="9" type="primary">selD</name>
    <name evidence="9" type="ORF">OF850_04025</name>
</gene>
<comment type="caution">
    <text evidence="9">The sequence shown here is derived from an EMBL/GenBank/DDBJ whole genome shotgun (WGS) entry which is preliminary data.</text>
</comment>
<dbReference type="PANTHER" id="PTHR10256">
    <property type="entry name" value="SELENIDE, WATER DIKINASE"/>
    <property type="match status" value="1"/>
</dbReference>
<dbReference type="InterPro" id="IPR016188">
    <property type="entry name" value="PurM-like_N"/>
</dbReference>
<name>A0ABT3NRJ8_9PROT</name>
<dbReference type="GO" id="GO:0004756">
    <property type="term" value="F:selenide, water dikinase activity"/>
    <property type="evidence" value="ECO:0007669"/>
    <property type="project" value="UniProtKB-EC"/>
</dbReference>
<dbReference type="InterPro" id="IPR023753">
    <property type="entry name" value="FAD/NAD-binding_dom"/>
</dbReference>
<proteinExistence type="predicted"/>
<dbReference type="Gene3D" id="3.30.1330.10">
    <property type="entry name" value="PurM-like, N-terminal domain"/>
    <property type="match status" value="1"/>
</dbReference>
<dbReference type="InterPro" id="IPR036921">
    <property type="entry name" value="PurM-like_N_sf"/>
</dbReference>
<feature type="domain" description="PurM-like C-terminal" evidence="7">
    <location>
        <begin position="517"/>
        <end position="685"/>
    </location>
</feature>
<keyword evidence="1 9" id="KW-0808">Transferase</keyword>
<dbReference type="InterPro" id="IPR036676">
    <property type="entry name" value="PurM-like_C_sf"/>
</dbReference>
<evidence type="ECO:0000256" key="5">
    <source>
        <dbReference type="ARBA" id="ARBA00023266"/>
    </source>
</evidence>
<dbReference type="InterPro" id="IPR004536">
    <property type="entry name" value="SPS/SelD"/>
</dbReference>
<evidence type="ECO:0000259" key="6">
    <source>
        <dbReference type="Pfam" id="PF00586"/>
    </source>
</evidence>
<dbReference type="InterPro" id="IPR036188">
    <property type="entry name" value="FAD/NAD-bd_sf"/>
</dbReference>
<dbReference type="Pfam" id="PF00586">
    <property type="entry name" value="AIRS"/>
    <property type="match status" value="1"/>
</dbReference>
<evidence type="ECO:0000256" key="2">
    <source>
        <dbReference type="ARBA" id="ARBA00022741"/>
    </source>
</evidence>
<evidence type="ECO:0000313" key="9">
    <source>
        <dbReference type="EMBL" id="MCW8084784.1"/>
    </source>
</evidence>
<keyword evidence="2" id="KW-0547">Nucleotide-binding</keyword>
<evidence type="ECO:0000256" key="1">
    <source>
        <dbReference type="ARBA" id="ARBA00022679"/>
    </source>
</evidence>
<dbReference type="CDD" id="cd02195">
    <property type="entry name" value="SelD"/>
    <property type="match status" value="1"/>
</dbReference>
<dbReference type="EMBL" id="JAPFQI010000001">
    <property type="protein sequence ID" value="MCW8084784.1"/>
    <property type="molecule type" value="Genomic_DNA"/>
</dbReference>
<accession>A0ABT3NRJ8</accession>
<evidence type="ECO:0000256" key="4">
    <source>
        <dbReference type="ARBA" id="ARBA00022840"/>
    </source>
</evidence>
<dbReference type="Proteomes" id="UP001526430">
    <property type="component" value="Unassembled WGS sequence"/>
</dbReference>
<dbReference type="RefSeq" id="WP_301588511.1">
    <property type="nucleotide sequence ID" value="NZ_JAPFQI010000001.1"/>
</dbReference>
<reference evidence="9 10" key="1">
    <citation type="submission" date="2022-10" db="EMBL/GenBank/DDBJ databases">
        <title>Roseococcus glaciei nov., sp. nov., isolated from glacier.</title>
        <authorList>
            <person name="Liu Q."/>
            <person name="Xin Y.-H."/>
        </authorList>
    </citation>
    <scope>NUCLEOTIDE SEQUENCE [LARGE SCALE GENOMIC DNA]</scope>
    <source>
        <strain evidence="9 10">MDT2-1-1</strain>
    </source>
</reference>
<dbReference type="SUPFAM" id="SSF51905">
    <property type="entry name" value="FAD/NAD(P)-binding domain"/>
    <property type="match status" value="2"/>
</dbReference>
<organism evidence="9 10">
    <name type="scientific">Sabulicella glaciei</name>
    <dbReference type="NCBI Taxonomy" id="2984948"/>
    <lineage>
        <taxon>Bacteria</taxon>
        <taxon>Pseudomonadati</taxon>
        <taxon>Pseudomonadota</taxon>
        <taxon>Alphaproteobacteria</taxon>
        <taxon>Acetobacterales</taxon>
        <taxon>Acetobacteraceae</taxon>
        <taxon>Sabulicella</taxon>
    </lineage>
</organism>
<feature type="domain" description="PurM-like N-terminal" evidence="6">
    <location>
        <begin position="397"/>
        <end position="503"/>
    </location>
</feature>
<dbReference type="InterPro" id="IPR010918">
    <property type="entry name" value="PurM-like_C_dom"/>
</dbReference>
<dbReference type="EC" id="2.7.9.3" evidence="9"/>
<keyword evidence="3" id="KW-0418">Kinase</keyword>
<dbReference type="SUPFAM" id="SSF55326">
    <property type="entry name" value="PurM N-terminal domain-like"/>
    <property type="match status" value="1"/>
</dbReference>
<keyword evidence="10" id="KW-1185">Reference proteome</keyword>
<evidence type="ECO:0000313" key="10">
    <source>
        <dbReference type="Proteomes" id="UP001526430"/>
    </source>
</evidence>
<dbReference type="Gene3D" id="3.50.50.100">
    <property type="match status" value="1"/>
</dbReference>
<keyword evidence="5" id="KW-0711">Selenium</keyword>
<dbReference type="Pfam" id="PF07992">
    <property type="entry name" value="Pyr_redox_2"/>
    <property type="match status" value="1"/>
</dbReference>
<protein>
    <submittedName>
        <fullName evidence="9">Selenide, water dikinase SelD</fullName>
        <ecNumber evidence="9">2.7.9.3</ecNumber>
    </submittedName>
</protein>
<dbReference type="NCBIfam" id="TIGR00476">
    <property type="entry name" value="selD"/>
    <property type="match status" value="1"/>
</dbReference>
<sequence length="723" mass="74760">MIRYDVVLVGAGAAHLVALRRFAMRPLPSFARLSLIVPEAEQPYSGAVPAVMAGRWRRDEAMLDLARLARSAGARLILAEATGLDRVAREVALCGRPPLRWDVLSLCPGAPPATVPGAEENALPLKPLGRLLEGWEAALRPGLEVVVAGGGAAGVEAAMAARARLGEGASVTLVSPGRPLGTRLIEATLRRAGIRHLDGRASRVEPGRLMLEDGASLAFGLCLWAAGAAPPEWLASSGLQRDAKGWFRAAPDLRALGEARIFLAGDVASVEGAKRPRNGVFSVRQGVPLAENIRAVVENRPTKPFRPQRRSLALLQAGDEAIATWGGFAVRGQWALRWKDRIDRAWIDSFRRLPPAPMPPTAAPIAMRCEGCGAKLAPAVLRGALSRLGGLPAGPAEDAATLPPLRGEAVQSVDLFRPPVEDPWLAGRIAAAHALGDLAAMGAEPRAALALVALPDAAPAVQEGDLFQLLHGARSVLGPAGAALLGGHSAEAAQPMIGFSVTGDAPEGATLRRGALRPGDALLLTRRLGTGAVMAAAMVGQARGADLAACWTQMGSDPMPAARILRNHGATAAADVTGFGLLGHLGEMLAASGCGAVVDPSAPLALPGALEALRDSIRSTLHGANEAALAQVDGEAAPEHLALMLDPQTSGGLLAGLPAERAKRCVDALRVAGVDACIIGHAVASVPRIRLQPGAASARCRRDELFDRNRAADPGGPLPASAR</sequence>
<evidence type="ECO:0000256" key="3">
    <source>
        <dbReference type="ARBA" id="ARBA00022777"/>
    </source>
</evidence>
<evidence type="ECO:0000259" key="8">
    <source>
        <dbReference type="Pfam" id="PF07992"/>
    </source>
</evidence>
<dbReference type="Gene3D" id="3.90.650.10">
    <property type="entry name" value="PurM-like C-terminal domain"/>
    <property type="match status" value="1"/>
</dbReference>
<dbReference type="PANTHER" id="PTHR10256:SF0">
    <property type="entry name" value="INACTIVE SELENIDE, WATER DIKINASE-LIKE PROTEIN-RELATED"/>
    <property type="match status" value="1"/>
</dbReference>
<keyword evidence="4" id="KW-0067">ATP-binding</keyword>